<comment type="caution">
    <text evidence="3">The sequence shown here is derived from an EMBL/GenBank/DDBJ whole genome shotgun (WGS) entry which is preliminary data.</text>
</comment>
<accession>A0ABV1WZM6</accession>
<evidence type="ECO:0000256" key="1">
    <source>
        <dbReference type="SAM" id="MobiDB-lite"/>
    </source>
</evidence>
<proteinExistence type="predicted"/>
<dbReference type="Gene3D" id="3.30.750.24">
    <property type="entry name" value="STAS domain"/>
    <property type="match status" value="1"/>
</dbReference>
<dbReference type="InterPro" id="IPR036513">
    <property type="entry name" value="STAS_dom_sf"/>
</dbReference>
<dbReference type="Proteomes" id="UP001474181">
    <property type="component" value="Unassembled WGS sequence"/>
</dbReference>
<dbReference type="PROSITE" id="PS50801">
    <property type="entry name" value="STAS"/>
    <property type="match status" value="1"/>
</dbReference>
<protein>
    <submittedName>
        <fullName evidence="3">STAS domain-containing protein</fullName>
    </submittedName>
</protein>
<reference evidence="3 4" key="1">
    <citation type="submission" date="2024-06" db="EMBL/GenBank/DDBJ databases">
        <title>The Natural Products Discovery Center: Release of the First 8490 Sequenced Strains for Exploring Actinobacteria Biosynthetic Diversity.</title>
        <authorList>
            <person name="Kalkreuter E."/>
            <person name="Kautsar S.A."/>
            <person name="Yang D."/>
            <person name="Bader C.D."/>
            <person name="Teijaro C.N."/>
            <person name="Fluegel L."/>
            <person name="Davis C.M."/>
            <person name="Simpson J.R."/>
            <person name="Lauterbach L."/>
            <person name="Steele A.D."/>
            <person name="Gui C."/>
            <person name="Meng S."/>
            <person name="Li G."/>
            <person name="Viehrig K."/>
            <person name="Ye F."/>
            <person name="Su P."/>
            <person name="Kiefer A.F."/>
            <person name="Nichols A."/>
            <person name="Cepeda A.J."/>
            <person name="Yan W."/>
            <person name="Fan B."/>
            <person name="Jiang Y."/>
            <person name="Adhikari A."/>
            <person name="Zheng C.-J."/>
            <person name="Schuster L."/>
            <person name="Cowan T.M."/>
            <person name="Smanski M.J."/>
            <person name="Chevrette M.G."/>
            <person name="De Carvalho L.P.S."/>
            <person name="Shen B."/>
        </authorList>
    </citation>
    <scope>NUCLEOTIDE SEQUENCE [LARGE SCALE GENOMIC DNA]</scope>
    <source>
        <strain evidence="3 4">NPDC000234</strain>
    </source>
</reference>
<sequence>MSRTGPHGPSGPDDLTSGAEPDLVLDLSPVSFVDCSGLSLLCRVRNRVRSRIGRLRLVSPDGGFLRLLRCTGLSGAFELCPGLPEAFTGKDSPDPASAAAA</sequence>
<dbReference type="PANTHER" id="PTHR33495:SF2">
    <property type="entry name" value="ANTI-SIGMA FACTOR ANTAGONIST TM_1081-RELATED"/>
    <property type="match status" value="1"/>
</dbReference>
<dbReference type="Pfam" id="PF01740">
    <property type="entry name" value="STAS"/>
    <property type="match status" value="1"/>
</dbReference>
<feature type="region of interest" description="Disordered" evidence="1">
    <location>
        <begin position="1"/>
        <end position="21"/>
    </location>
</feature>
<dbReference type="CDD" id="cd07043">
    <property type="entry name" value="STAS_anti-anti-sigma_factors"/>
    <property type="match status" value="1"/>
</dbReference>
<evidence type="ECO:0000259" key="2">
    <source>
        <dbReference type="PROSITE" id="PS50801"/>
    </source>
</evidence>
<organism evidence="3 4">
    <name type="scientific">Streptomyces hyaluromycini</name>
    <dbReference type="NCBI Taxonomy" id="1377993"/>
    <lineage>
        <taxon>Bacteria</taxon>
        <taxon>Bacillati</taxon>
        <taxon>Actinomycetota</taxon>
        <taxon>Actinomycetes</taxon>
        <taxon>Kitasatosporales</taxon>
        <taxon>Streptomycetaceae</taxon>
        <taxon>Streptomyces</taxon>
    </lineage>
</organism>
<keyword evidence="4" id="KW-1185">Reference proteome</keyword>
<dbReference type="SUPFAM" id="SSF52091">
    <property type="entry name" value="SpoIIaa-like"/>
    <property type="match status" value="1"/>
</dbReference>
<gene>
    <name evidence="3" type="ORF">ABT404_22470</name>
</gene>
<evidence type="ECO:0000313" key="4">
    <source>
        <dbReference type="Proteomes" id="UP001474181"/>
    </source>
</evidence>
<evidence type="ECO:0000313" key="3">
    <source>
        <dbReference type="EMBL" id="MER7182215.1"/>
    </source>
</evidence>
<name>A0ABV1WZM6_9ACTN</name>
<dbReference type="InterPro" id="IPR002645">
    <property type="entry name" value="STAS_dom"/>
</dbReference>
<feature type="domain" description="STAS" evidence="2">
    <location>
        <begin position="1"/>
        <end position="90"/>
    </location>
</feature>
<dbReference type="PANTHER" id="PTHR33495">
    <property type="entry name" value="ANTI-SIGMA FACTOR ANTAGONIST TM_1081-RELATED-RELATED"/>
    <property type="match status" value="1"/>
</dbReference>
<dbReference type="EMBL" id="JBEPEK010000162">
    <property type="protein sequence ID" value="MER7182215.1"/>
    <property type="molecule type" value="Genomic_DNA"/>
</dbReference>